<organismHost>
    <name type="scientific">Adoxophyes</name>
    <dbReference type="NCBI Taxonomy" id="85584"/>
</organismHost>
<accession>Q7T9V5</accession>
<dbReference type="Proteomes" id="UP000202129">
    <property type="component" value="Segment"/>
</dbReference>
<dbReference type="KEGG" id="vg:1463403"/>
<evidence type="ECO:0000313" key="2">
    <source>
        <dbReference type="EMBL" id="AJA91699.1"/>
    </source>
</evidence>
<sequence length="156" mass="17581">MSFDYSTGQIEVFIVSNDDNTINGYAEVNSVAQLLTPFIRVTPTQIWNNTIPSYRIQNDNKNFVHAIVICKYISSITASDSQNYLNLKQLIKDLFVGDQIALSDESKLELQKINDTLNDINSKVDNYNNTLSDVNSLLKVFKSELLNELINGAPNE</sequence>
<dbReference type="OrthoDB" id="18599at10239"/>
<dbReference type="GeneID" id="1463403"/>
<dbReference type="EMBL" id="AF547984">
    <property type="protein sequence ID" value="AAP85697.1"/>
    <property type="molecule type" value="Genomic_DNA"/>
</dbReference>
<dbReference type="RefSeq" id="NP_872514.1">
    <property type="nucleotide sequence ID" value="NC_005038.1"/>
</dbReference>
<keyword evidence="3" id="KW-1185">Reference proteome</keyword>
<reference evidence="2" key="2">
    <citation type="journal article" date="2015" name="J. Gen. Virol.">
        <title>Isolation of an Adoxophyes orana granulovirus (AdorGV) occlusion body morphology mutant: biological activity, genome sequence and relationship to other isolates of AdorGV.</title>
        <authorList>
            <person name="Nakai M."/>
            <person name="Harrison R.L."/>
            <person name="Uchida H."/>
            <person name="Ukuda R."/>
            <person name="Hikihara S."/>
            <person name="Ishii K."/>
            <person name="Kunimi Y."/>
        </authorList>
    </citation>
    <scope>NUCLEOTIDE SEQUENCE</scope>
    <source>
        <strain evidence="2">Miyazaki</strain>
    </source>
</reference>
<dbReference type="GO" id="GO:0019028">
    <property type="term" value="C:viral capsid"/>
    <property type="evidence" value="ECO:0007669"/>
    <property type="project" value="InterPro"/>
</dbReference>
<name>Q7T9V5_GVAO</name>
<dbReference type="InterPro" id="IPR007765">
    <property type="entry name" value="Baculo_p24"/>
</dbReference>
<reference evidence="1 3" key="1">
    <citation type="journal article" date="2003" name="Virology">
        <title>The complete sequence of the Adoxophyes orana granulovirus genome.</title>
        <authorList>
            <person name="Wormleaton S."/>
            <person name="Kuzio J."/>
            <person name="Winstanley D."/>
        </authorList>
    </citation>
    <scope>NUCLEOTIDE SEQUENCE [LARGE SCALE GENOMIC DNA]</scope>
</reference>
<gene>
    <name evidence="1" type="primary">p24-capsid</name>
</gene>
<dbReference type="EMBL" id="KM226332">
    <property type="protein sequence ID" value="AJA91699.1"/>
    <property type="molecule type" value="Genomic_DNA"/>
</dbReference>
<protein>
    <submittedName>
        <fullName evidence="1 2">p24</fullName>
    </submittedName>
</protein>
<evidence type="ECO:0000313" key="3">
    <source>
        <dbReference type="Proteomes" id="UP000202129"/>
    </source>
</evidence>
<proteinExistence type="predicted"/>
<evidence type="ECO:0000313" key="1">
    <source>
        <dbReference type="EMBL" id="AAP85697.1"/>
    </source>
</evidence>
<organism evidence="1 3">
    <name type="scientific">Adoxophyes orana granulovirus</name>
    <name type="common">AoGV</name>
    <dbReference type="NCBI Taxonomy" id="170617"/>
    <lineage>
        <taxon>Viruses</taxon>
        <taxon>Viruses incertae sedis</taxon>
        <taxon>Naldaviricetes</taxon>
        <taxon>Lefavirales</taxon>
        <taxon>Baculoviridae</taxon>
        <taxon>Betabaculovirus</taxon>
        <taxon>Betabaculovirus adoranae</taxon>
    </lineage>
</organism>
<dbReference type="Pfam" id="PF05073">
    <property type="entry name" value="Baculo_p24"/>
    <property type="match status" value="1"/>
</dbReference>